<organism evidence="1 2">
    <name type="scientific">Linnemannia schmuckeri</name>
    <dbReference type="NCBI Taxonomy" id="64567"/>
    <lineage>
        <taxon>Eukaryota</taxon>
        <taxon>Fungi</taxon>
        <taxon>Fungi incertae sedis</taxon>
        <taxon>Mucoromycota</taxon>
        <taxon>Mortierellomycotina</taxon>
        <taxon>Mortierellomycetes</taxon>
        <taxon>Mortierellales</taxon>
        <taxon>Mortierellaceae</taxon>
        <taxon>Linnemannia</taxon>
    </lineage>
</organism>
<dbReference type="AlphaFoldDB" id="A0A9P5R7M9"/>
<dbReference type="EMBL" id="JAAAUQ010002349">
    <property type="protein sequence ID" value="KAF9124594.1"/>
    <property type="molecule type" value="Genomic_DNA"/>
</dbReference>
<dbReference type="Proteomes" id="UP000748756">
    <property type="component" value="Unassembled WGS sequence"/>
</dbReference>
<dbReference type="OrthoDB" id="2409706at2759"/>
<gene>
    <name evidence="1" type="ORF">BG015_005055</name>
</gene>
<accession>A0A9P5R7M9</accession>
<evidence type="ECO:0000313" key="1">
    <source>
        <dbReference type="EMBL" id="KAF9124594.1"/>
    </source>
</evidence>
<name>A0A9P5R7M9_9FUNG</name>
<proteinExistence type="predicted"/>
<protein>
    <submittedName>
        <fullName evidence="1">Uncharacterized protein</fullName>
    </submittedName>
</protein>
<sequence length="330" mass="37524">MLAELAVAKEWDEEMHRMQQQTIDRLIVAQQRIEAILLQNYELHKYPISRLFVFLSDSYERRDPRNFVMERFQLFFLCECGNHCRRNTTASTPSDQITIAAAAPNAPIAVQNSIHLVKHESYELSRPKEFFDRYDPYVLGMLRILKYCLAVAMVVTPAVILADSSAKVIMDRAIDMSINFLKQKLGEDAVAGEMTGCALNSEEEDMFNGFAALENADLRRLDSFLWKKDGDKTLSNLYMITTEAGHGKWVCLDYYREVNRETIMTPFLQCVETNGGTYDPQLGKFVVALNSSTAAKHFFSRLSAQAPAVTDLKVTLEWLFGSADLVMLID</sequence>
<keyword evidence="2" id="KW-1185">Reference proteome</keyword>
<evidence type="ECO:0000313" key="2">
    <source>
        <dbReference type="Proteomes" id="UP000748756"/>
    </source>
</evidence>
<comment type="caution">
    <text evidence="1">The sequence shown here is derived from an EMBL/GenBank/DDBJ whole genome shotgun (WGS) entry which is preliminary data.</text>
</comment>
<reference evidence="1" key="1">
    <citation type="journal article" date="2020" name="Fungal Divers.">
        <title>Resolving the Mortierellaceae phylogeny through synthesis of multi-gene phylogenetics and phylogenomics.</title>
        <authorList>
            <person name="Vandepol N."/>
            <person name="Liber J."/>
            <person name="Desiro A."/>
            <person name="Na H."/>
            <person name="Kennedy M."/>
            <person name="Barry K."/>
            <person name="Grigoriev I.V."/>
            <person name="Miller A.N."/>
            <person name="O'Donnell K."/>
            <person name="Stajich J.E."/>
            <person name="Bonito G."/>
        </authorList>
    </citation>
    <scope>NUCLEOTIDE SEQUENCE</scope>
    <source>
        <strain evidence="1">NRRL 6426</strain>
    </source>
</reference>